<evidence type="ECO:0000313" key="2">
    <source>
        <dbReference type="EMBL" id="SSX25285.1"/>
    </source>
</evidence>
<reference evidence="2" key="1">
    <citation type="submission" date="2018-07" db="EMBL/GenBank/DDBJ databases">
        <authorList>
            <person name="Quirk P.G."/>
            <person name="Krulwich T.A."/>
        </authorList>
    </citation>
    <scope>NUCLEOTIDE SEQUENCE</scope>
</reference>
<accession>A0A336M4U9</accession>
<evidence type="ECO:0000256" key="1">
    <source>
        <dbReference type="SAM" id="Phobius"/>
    </source>
</evidence>
<dbReference type="EMBL" id="UFQT01000558">
    <property type="protein sequence ID" value="SSX25285.1"/>
    <property type="molecule type" value="Genomic_DNA"/>
</dbReference>
<sequence length="113" mass="13023">MKHVCGAAKLLATKCNSYISLVCNVDTIKKRSSLIIFYAFNYLNGSSNHANYEHLTVVYKEFHGIYMKLKTNNNNFIMYFVIVIKLYDIIINNGFQESTTPNLKGKGQIYFSY</sequence>
<keyword evidence="1" id="KW-1133">Transmembrane helix</keyword>
<keyword evidence="1" id="KW-0812">Transmembrane</keyword>
<feature type="transmembrane region" description="Helical" evidence="1">
    <location>
        <begin position="76"/>
        <end position="95"/>
    </location>
</feature>
<name>A0A336M4U9_CULSO</name>
<proteinExistence type="predicted"/>
<dbReference type="VEuPathDB" id="VectorBase:CSON012156"/>
<gene>
    <name evidence="2" type="primary">CSON012156</name>
</gene>
<organism evidence="2">
    <name type="scientific">Culicoides sonorensis</name>
    <name type="common">Biting midge</name>
    <dbReference type="NCBI Taxonomy" id="179676"/>
    <lineage>
        <taxon>Eukaryota</taxon>
        <taxon>Metazoa</taxon>
        <taxon>Ecdysozoa</taxon>
        <taxon>Arthropoda</taxon>
        <taxon>Hexapoda</taxon>
        <taxon>Insecta</taxon>
        <taxon>Pterygota</taxon>
        <taxon>Neoptera</taxon>
        <taxon>Endopterygota</taxon>
        <taxon>Diptera</taxon>
        <taxon>Nematocera</taxon>
        <taxon>Chironomoidea</taxon>
        <taxon>Ceratopogonidae</taxon>
        <taxon>Ceratopogoninae</taxon>
        <taxon>Culicoides</taxon>
        <taxon>Monoculicoides</taxon>
    </lineage>
</organism>
<dbReference type="AlphaFoldDB" id="A0A336M4U9"/>
<protein>
    <submittedName>
        <fullName evidence="2">CSON012156 protein</fullName>
    </submittedName>
</protein>
<keyword evidence="1" id="KW-0472">Membrane</keyword>